<accession>A0A7R9M8U0</accession>
<name>A0A7R9M8U0_9ACAR</name>
<dbReference type="Proteomes" id="UP000728032">
    <property type="component" value="Unassembled WGS sequence"/>
</dbReference>
<evidence type="ECO:0000256" key="2">
    <source>
        <dbReference type="ARBA" id="ARBA00010701"/>
    </source>
</evidence>
<reference evidence="6" key="1">
    <citation type="submission" date="2020-11" db="EMBL/GenBank/DDBJ databases">
        <authorList>
            <person name="Tran Van P."/>
        </authorList>
    </citation>
    <scope>NUCLEOTIDE SEQUENCE</scope>
</reference>
<evidence type="ECO:0000313" key="6">
    <source>
        <dbReference type="EMBL" id="CAD7655629.1"/>
    </source>
</evidence>
<gene>
    <name evidence="6" type="ORF">ONB1V03_LOCUS12272</name>
</gene>
<proteinExistence type="inferred from homology"/>
<comment type="similarity">
    <text evidence="2 4">Belongs to the AB hydrolase superfamily. Lipase family.</text>
</comment>
<dbReference type="AlphaFoldDB" id="A0A7R9M8U0"/>
<evidence type="ECO:0000313" key="7">
    <source>
        <dbReference type="Proteomes" id="UP000728032"/>
    </source>
</evidence>
<dbReference type="Gene3D" id="3.40.50.1820">
    <property type="entry name" value="alpha/beta hydrolase"/>
    <property type="match status" value="1"/>
</dbReference>
<evidence type="ECO:0000256" key="3">
    <source>
        <dbReference type="ARBA" id="ARBA00022525"/>
    </source>
</evidence>
<feature type="domain" description="Lipase" evidence="5">
    <location>
        <begin position="2"/>
        <end position="307"/>
    </location>
</feature>
<evidence type="ECO:0000259" key="5">
    <source>
        <dbReference type="Pfam" id="PF00151"/>
    </source>
</evidence>
<dbReference type="InterPro" id="IPR013818">
    <property type="entry name" value="Lipase"/>
</dbReference>
<dbReference type="GO" id="GO:0016042">
    <property type="term" value="P:lipid catabolic process"/>
    <property type="evidence" value="ECO:0007669"/>
    <property type="project" value="TreeGrafter"/>
</dbReference>
<dbReference type="InterPro" id="IPR000734">
    <property type="entry name" value="TAG_lipase"/>
</dbReference>
<dbReference type="PANTHER" id="PTHR11610">
    <property type="entry name" value="LIPASE"/>
    <property type="match status" value="1"/>
</dbReference>
<dbReference type="GO" id="GO:0005615">
    <property type="term" value="C:extracellular space"/>
    <property type="evidence" value="ECO:0007669"/>
    <property type="project" value="TreeGrafter"/>
</dbReference>
<feature type="non-terminal residue" evidence="6">
    <location>
        <position position="1"/>
    </location>
</feature>
<organism evidence="6">
    <name type="scientific">Oppiella nova</name>
    <dbReference type="NCBI Taxonomy" id="334625"/>
    <lineage>
        <taxon>Eukaryota</taxon>
        <taxon>Metazoa</taxon>
        <taxon>Ecdysozoa</taxon>
        <taxon>Arthropoda</taxon>
        <taxon>Chelicerata</taxon>
        <taxon>Arachnida</taxon>
        <taxon>Acari</taxon>
        <taxon>Acariformes</taxon>
        <taxon>Sarcoptiformes</taxon>
        <taxon>Oribatida</taxon>
        <taxon>Brachypylina</taxon>
        <taxon>Oppioidea</taxon>
        <taxon>Oppiidae</taxon>
        <taxon>Oppiella</taxon>
    </lineage>
</organism>
<dbReference type="SUPFAM" id="SSF53474">
    <property type="entry name" value="alpha/beta-Hydrolases"/>
    <property type="match status" value="1"/>
</dbReference>
<protein>
    <recommendedName>
        <fullName evidence="5">Lipase domain-containing protein</fullName>
    </recommendedName>
</protein>
<keyword evidence="7" id="KW-1185">Reference proteome</keyword>
<dbReference type="Pfam" id="PF00151">
    <property type="entry name" value="Lipase"/>
    <property type="match status" value="1"/>
</dbReference>
<sequence length="374" mass="40557">MSPNEMAVKFLLFTCNNRDNFHNLTYLSQPNEWTIAGFNASALTKFIVHGWLEGYPGNPTGVNYMEQMKNVILNNSCANVVAIDWSKPAKAVDYFQSAANTKIVGQMIGCVINRLSANLGVDPQDIHLIGHSLGAHIVGFAGKHVTNYNVGHITATDPAGPGFTGQPPENRLAVGDASFVNVIHTNGIPPNGIPLVQGSRQPGCGLFNGKFIPSLTSISGVSNDALSLLICSHTRSNQYAVADQSYGQSTGCQPIAYKCDSYDNFMNGLCADGSDSRPIELDLNYWDNKSNWDTTDTNNKYYINTRNVLEPGANTCSGQFDIQLSNGNDFKGYTTLYTTPQQLPLNTTATISPQLGTNCNVNEININVMSNRDP</sequence>
<dbReference type="InterPro" id="IPR029058">
    <property type="entry name" value="AB_hydrolase_fold"/>
</dbReference>
<dbReference type="GO" id="GO:0016298">
    <property type="term" value="F:lipase activity"/>
    <property type="evidence" value="ECO:0007669"/>
    <property type="project" value="InterPro"/>
</dbReference>
<dbReference type="PANTHER" id="PTHR11610:SF173">
    <property type="entry name" value="LIPASE DOMAIN-CONTAINING PROTEIN-RELATED"/>
    <property type="match status" value="1"/>
</dbReference>
<dbReference type="OrthoDB" id="6477419at2759"/>
<comment type="subcellular location">
    <subcellularLocation>
        <location evidence="1">Secreted</location>
    </subcellularLocation>
</comment>
<evidence type="ECO:0000256" key="4">
    <source>
        <dbReference type="RuleBase" id="RU004262"/>
    </source>
</evidence>
<keyword evidence="3" id="KW-0964">Secreted</keyword>
<evidence type="ECO:0000256" key="1">
    <source>
        <dbReference type="ARBA" id="ARBA00004613"/>
    </source>
</evidence>
<dbReference type="EMBL" id="OC924611">
    <property type="protein sequence ID" value="CAD7655629.1"/>
    <property type="molecule type" value="Genomic_DNA"/>
</dbReference>
<dbReference type="PRINTS" id="PR00821">
    <property type="entry name" value="TAGLIPASE"/>
</dbReference>
<dbReference type="EMBL" id="CAJPVJ010009786">
    <property type="protein sequence ID" value="CAG2172816.1"/>
    <property type="molecule type" value="Genomic_DNA"/>
</dbReference>